<evidence type="ECO:0000259" key="2">
    <source>
        <dbReference type="PROSITE" id="PS50110"/>
    </source>
</evidence>
<dbReference type="SMART" id="SM00448">
    <property type="entry name" value="REC"/>
    <property type="match status" value="1"/>
</dbReference>
<dbReference type="AlphaFoldDB" id="A0A3E1Y2U9"/>
<dbReference type="InterPro" id="IPR052893">
    <property type="entry name" value="TCS_response_regulator"/>
</dbReference>
<dbReference type="InterPro" id="IPR001789">
    <property type="entry name" value="Sig_transdc_resp-reg_receiver"/>
</dbReference>
<proteinExistence type="predicted"/>
<protein>
    <submittedName>
        <fullName evidence="3">Response regulator</fullName>
    </submittedName>
</protein>
<dbReference type="SUPFAM" id="SSF52172">
    <property type="entry name" value="CheY-like"/>
    <property type="match status" value="1"/>
</dbReference>
<keyword evidence="1" id="KW-0597">Phosphoprotein</keyword>
<evidence type="ECO:0000313" key="4">
    <source>
        <dbReference type="Proteomes" id="UP000260644"/>
    </source>
</evidence>
<name>A0A3E1Y2U9_9BACT</name>
<reference evidence="3 4" key="1">
    <citation type="submission" date="2018-07" db="EMBL/GenBank/DDBJ databases">
        <title>Chitinophaga K2CV101002-2 sp. nov., isolated from a monsoon evergreen broad-leaved forest soil.</title>
        <authorList>
            <person name="Lv Y."/>
        </authorList>
    </citation>
    <scope>NUCLEOTIDE SEQUENCE [LARGE SCALE GENOMIC DNA]</scope>
    <source>
        <strain evidence="3 4">GDMCC 1.1288</strain>
    </source>
</reference>
<dbReference type="Gene3D" id="3.40.50.2300">
    <property type="match status" value="1"/>
</dbReference>
<dbReference type="InterPro" id="IPR011006">
    <property type="entry name" value="CheY-like_superfamily"/>
</dbReference>
<dbReference type="PANTHER" id="PTHR44520">
    <property type="entry name" value="RESPONSE REGULATOR RCP1-RELATED"/>
    <property type="match status" value="1"/>
</dbReference>
<comment type="caution">
    <text evidence="3">The sequence shown here is derived from an EMBL/GenBank/DDBJ whole genome shotgun (WGS) entry which is preliminary data.</text>
</comment>
<dbReference type="PANTHER" id="PTHR44520:SF2">
    <property type="entry name" value="RESPONSE REGULATOR RCP1"/>
    <property type="match status" value="1"/>
</dbReference>
<organism evidence="3 4">
    <name type="scientific">Chitinophaga silvatica</name>
    <dbReference type="NCBI Taxonomy" id="2282649"/>
    <lineage>
        <taxon>Bacteria</taxon>
        <taxon>Pseudomonadati</taxon>
        <taxon>Bacteroidota</taxon>
        <taxon>Chitinophagia</taxon>
        <taxon>Chitinophagales</taxon>
        <taxon>Chitinophagaceae</taxon>
        <taxon>Chitinophaga</taxon>
    </lineage>
</organism>
<feature type="modified residue" description="4-aspartylphosphate" evidence="1">
    <location>
        <position position="84"/>
    </location>
</feature>
<keyword evidence="4" id="KW-1185">Reference proteome</keyword>
<dbReference type="GO" id="GO:0000160">
    <property type="term" value="P:phosphorelay signal transduction system"/>
    <property type="evidence" value="ECO:0007669"/>
    <property type="project" value="InterPro"/>
</dbReference>
<dbReference type="EMBL" id="QPMM01000017">
    <property type="protein sequence ID" value="RFS18983.1"/>
    <property type="molecule type" value="Genomic_DNA"/>
</dbReference>
<dbReference type="PROSITE" id="PS50110">
    <property type="entry name" value="RESPONSE_REGULATORY"/>
    <property type="match status" value="1"/>
</dbReference>
<gene>
    <name evidence="3" type="ORF">DVR12_25610</name>
</gene>
<dbReference type="Pfam" id="PF00072">
    <property type="entry name" value="Response_reg"/>
    <property type="match status" value="1"/>
</dbReference>
<dbReference type="Proteomes" id="UP000260644">
    <property type="component" value="Unassembled WGS sequence"/>
</dbReference>
<evidence type="ECO:0000313" key="3">
    <source>
        <dbReference type="EMBL" id="RFS18983.1"/>
    </source>
</evidence>
<accession>A0A3E1Y2U9</accession>
<feature type="domain" description="Response regulatory" evidence="2">
    <location>
        <begin position="27"/>
        <end position="154"/>
    </location>
</feature>
<sequence>MSHPNMEKAHNSKLPFPTEMNSIPDLRVILIDDNEIDLLLHEKLIDLQQISKTVLSFVNANKALEFLSSNITLPRIPPTIILLDIQMPEMDGFEFLQAFDSYPHKIKSQCHIVMVSSSLDYGDITRTNANPMVVKLLRKPLLVKELKETVAIIFKDFI</sequence>
<evidence type="ECO:0000256" key="1">
    <source>
        <dbReference type="PROSITE-ProRule" id="PRU00169"/>
    </source>
</evidence>